<dbReference type="AlphaFoldDB" id="A0AAV3S0X5"/>
<proteinExistence type="predicted"/>
<protein>
    <submittedName>
        <fullName evidence="2">Uncharacterized protein</fullName>
    </submittedName>
</protein>
<evidence type="ECO:0000313" key="3">
    <source>
        <dbReference type="Proteomes" id="UP001454036"/>
    </source>
</evidence>
<keyword evidence="3" id="KW-1185">Reference proteome</keyword>
<evidence type="ECO:0000313" key="2">
    <source>
        <dbReference type="EMBL" id="GAA0187374.1"/>
    </source>
</evidence>
<dbReference type="EMBL" id="BAABME010014650">
    <property type="protein sequence ID" value="GAA0187374.1"/>
    <property type="molecule type" value="Genomic_DNA"/>
</dbReference>
<sequence length="105" mass="10851">MEDEKGSSMAKEVMVGKDNVHTIVQTNNTFAGLEKGLEEESGATAGDEGGHTTDISTDFQEDMSSFCKEFKAPSATSSPKASEETPGGGELQVSAEGVQVGMGAC</sequence>
<dbReference type="Proteomes" id="UP001454036">
    <property type="component" value="Unassembled WGS sequence"/>
</dbReference>
<reference evidence="2 3" key="1">
    <citation type="submission" date="2024-01" db="EMBL/GenBank/DDBJ databases">
        <title>The complete chloroplast genome sequence of Lithospermum erythrorhizon: insights into the phylogenetic relationship among Boraginaceae species and the maternal lineages of purple gromwells.</title>
        <authorList>
            <person name="Okada T."/>
            <person name="Watanabe K."/>
        </authorList>
    </citation>
    <scope>NUCLEOTIDE SEQUENCE [LARGE SCALE GENOMIC DNA]</scope>
</reference>
<organism evidence="2 3">
    <name type="scientific">Lithospermum erythrorhizon</name>
    <name type="common">Purple gromwell</name>
    <name type="synonym">Lithospermum officinale var. erythrorhizon</name>
    <dbReference type="NCBI Taxonomy" id="34254"/>
    <lineage>
        <taxon>Eukaryota</taxon>
        <taxon>Viridiplantae</taxon>
        <taxon>Streptophyta</taxon>
        <taxon>Embryophyta</taxon>
        <taxon>Tracheophyta</taxon>
        <taxon>Spermatophyta</taxon>
        <taxon>Magnoliopsida</taxon>
        <taxon>eudicotyledons</taxon>
        <taxon>Gunneridae</taxon>
        <taxon>Pentapetalae</taxon>
        <taxon>asterids</taxon>
        <taxon>lamiids</taxon>
        <taxon>Boraginales</taxon>
        <taxon>Boraginaceae</taxon>
        <taxon>Boraginoideae</taxon>
        <taxon>Lithospermeae</taxon>
        <taxon>Lithospermum</taxon>
    </lineage>
</organism>
<comment type="caution">
    <text evidence="2">The sequence shown here is derived from an EMBL/GenBank/DDBJ whole genome shotgun (WGS) entry which is preliminary data.</text>
</comment>
<name>A0AAV3S0X5_LITER</name>
<feature type="region of interest" description="Disordered" evidence="1">
    <location>
        <begin position="38"/>
        <end position="105"/>
    </location>
</feature>
<gene>
    <name evidence="2" type="ORF">LIER_34662</name>
</gene>
<evidence type="ECO:0000256" key="1">
    <source>
        <dbReference type="SAM" id="MobiDB-lite"/>
    </source>
</evidence>
<accession>A0AAV3S0X5</accession>